<evidence type="ECO:0000313" key="3">
    <source>
        <dbReference type="Proteomes" id="UP000499080"/>
    </source>
</evidence>
<dbReference type="AlphaFoldDB" id="A0A4Y2IDS1"/>
<organism evidence="2 3">
    <name type="scientific">Araneus ventricosus</name>
    <name type="common">Orbweaver spider</name>
    <name type="synonym">Epeira ventricosa</name>
    <dbReference type="NCBI Taxonomy" id="182803"/>
    <lineage>
        <taxon>Eukaryota</taxon>
        <taxon>Metazoa</taxon>
        <taxon>Ecdysozoa</taxon>
        <taxon>Arthropoda</taxon>
        <taxon>Chelicerata</taxon>
        <taxon>Arachnida</taxon>
        <taxon>Araneae</taxon>
        <taxon>Araneomorphae</taxon>
        <taxon>Entelegynae</taxon>
        <taxon>Araneoidea</taxon>
        <taxon>Araneidae</taxon>
        <taxon>Araneus</taxon>
    </lineage>
</organism>
<gene>
    <name evidence="2" type="ORF">AVEN_188075_1</name>
</gene>
<evidence type="ECO:0000256" key="1">
    <source>
        <dbReference type="SAM" id="MobiDB-lite"/>
    </source>
</evidence>
<accession>A0A4Y2IDS1</accession>
<dbReference type="Proteomes" id="UP000499080">
    <property type="component" value="Unassembled WGS sequence"/>
</dbReference>
<sequence length="153" mass="17274">MPTERGIAGGAKHRGPNPENETPFERNDYTNEKDSRYDLSGIGIMIACECSSSEKQRDRLMKFVLNVHLSWIATELSYAITDAVVIYKMAITGLCTTPPDHMYHPARRMYVPLSEMWKTQSHHDYCTVQGSKNLLAYPAASHPHIRSPTSGEF</sequence>
<keyword evidence="3" id="KW-1185">Reference proteome</keyword>
<feature type="compositionally biased region" description="Basic and acidic residues" evidence="1">
    <location>
        <begin position="23"/>
        <end position="32"/>
    </location>
</feature>
<feature type="region of interest" description="Disordered" evidence="1">
    <location>
        <begin position="1"/>
        <end position="32"/>
    </location>
</feature>
<proteinExistence type="predicted"/>
<reference evidence="2 3" key="1">
    <citation type="journal article" date="2019" name="Sci. Rep.">
        <title>Orb-weaving spider Araneus ventricosus genome elucidates the spidroin gene catalogue.</title>
        <authorList>
            <person name="Kono N."/>
            <person name="Nakamura H."/>
            <person name="Ohtoshi R."/>
            <person name="Moran D.A.P."/>
            <person name="Shinohara A."/>
            <person name="Yoshida Y."/>
            <person name="Fujiwara M."/>
            <person name="Mori M."/>
            <person name="Tomita M."/>
            <person name="Arakawa K."/>
        </authorList>
    </citation>
    <scope>NUCLEOTIDE SEQUENCE [LARGE SCALE GENOMIC DNA]</scope>
</reference>
<name>A0A4Y2IDS1_ARAVE</name>
<comment type="caution">
    <text evidence="2">The sequence shown here is derived from an EMBL/GenBank/DDBJ whole genome shotgun (WGS) entry which is preliminary data.</text>
</comment>
<protein>
    <submittedName>
        <fullName evidence="2">Uncharacterized protein</fullName>
    </submittedName>
</protein>
<dbReference type="EMBL" id="BGPR01002584">
    <property type="protein sequence ID" value="GBM75883.1"/>
    <property type="molecule type" value="Genomic_DNA"/>
</dbReference>
<evidence type="ECO:0000313" key="2">
    <source>
        <dbReference type="EMBL" id="GBM75883.1"/>
    </source>
</evidence>